<reference evidence="4 5" key="1">
    <citation type="submission" date="2016-12" db="EMBL/GenBank/DDBJ databases">
        <title>Genomic comparison of strains in the 'Actinomyces naeslundii' group.</title>
        <authorList>
            <person name="Mughal S.R."/>
            <person name="Do T."/>
            <person name="Gilbert S.C."/>
            <person name="Witherden E.A."/>
            <person name="Didelot X."/>
            <person name="Beighton D."/>
        </authorList>
    </citation>
    <scope>NUCLEOTIDE SEQUENCE [LARGE SCALE GENOMIC DNA]</scope>
    <source>
        <strain evidence="4 5">G53E</strain>
    </source>
</reference>
<dbReference type="GO" id="GO:0009298">
    <property type="term" value="P:GDP-mannose biosynthetic process"/>
    <property type="evidence" value="ECO:0007669"/>
    <property type="project" value="TreeGrafter"/>
</dbReference>
<feature type="domain" description="MannoseP isomerase/GMP-like beta-helix" evidence="3">
    <location>
        <begin position="353"/>
        <end position="404"/>
    </location>
</feature>
<dbReference type="SUPFAM" id="SSF53448">
    <property type="entry name" value="Nucleotide-diphospho-sugar transferases"/>
    <property type="match status" value="1"/>
</dbReference>
<dbReference type="AlphaFoldDB" id="A0A1Q8X2P0"/>
<dbReference type="InterPro" id="IPR051161">
    <property type="entry name" value="Mannose-6P_isomerase_type2"/>
</dbReference>
<dbReference type="EMBL" id="MSKW01000026">
    <property type="protein sequence ID" value="OLO74601.1"/>
    <property type="molecule type" value="Genomic_DNA"/>
</dbReference>
<evidence type="ECO:0000313" key="5">
    <source>
        <dbReference type="Proteomes" id="UP000186769"/>
    </source>
</evidence>
<comment type="caution">
    <text evidence="4">The sequence shown here is derived from an EMBL/GenBank/DDBJ whole genome shotgun (WGS) entry which is preliminary data.</text>
</comment>
<proteinExistence type="predicted"/>
<dbReference type="InterPro" id="IPR054566">
    <property type="entry name" value="ManC/GMP-like_b-helix"/>
</dbReference>
<evidence type="ECO:0000313" key="4">
    <source>
        <dbReference type="EMBL" id="OLO74601.1"/>
    </source>
</evidence>
<dbReference type="PANTHER" id="PTHR46390">
    <property type="entry name" value="MANNOSE-1-PHOSPHATE GUANYLYLTRANSFERASE"/>
    <property type="match status" value="1"/>
</dbReference>
<dbReference type="CDD" id="cd02509">
    <property type="entry name" value="GDP-M1P_Guanylyltransferase"/>
    <property type="match status" value="1"/>
</dbReference>
<keyword evidence="4" id="KW-0548">Nucleotidyltransferase</keyword>
<feature type="region of interest" description="Disordered" evidence="1">
    <location>
        <begin position="319"/>
        <end position="339"/>
    </location>
</feature>
<feature type="domain" description="Nucleotidyl transferase" evidence="2">
    <location>
        <begin position="34"/>
        <end position="314"/>
    </location>
</feature>
<evidence type="ECO:0000259" key="3">
    <source>
        <dbReference type="Pfam" id="PF22640"/>
    </source>
</evidence>
<dbReference type="Gene3D" id="3.90.550.10">
    <property type="entry name" value="Spore Coat Polysaccharide Biosynthesis Protein SpsA, Chain A"/>
    <property type="match status" value="1"/>
</dbReference>
<evidence type="ECO:0000256" key="1">
    <source>
        <dbReference type="SAM" id="MobiDB-lite"/>
    </source>
</evidence>
<keyword evidence="4" id="KW-0808">Transferase</keyword>
<dbReference type="RefSeq" id="WP_075415475.1">
    <property type="nucleotide sequence ID" value="NZ_MSKW01000026.1"/>
</dbReference>
<feature type="compositionally biased region" description="Low complexity" evidence="1">
    <location>
        <begin position="16"/>
        <end position="33"/>
    </location>
</feature>
<evidence type="ECO:0000259" key="2">
    <source>
        <dbReference type="Pfam" id="PF00483"/>
    </source>
</evidence>
<dbReference type="InterPro" id="IPR029044">
    <property type="entry name" value="Nucleotide-diphossugar_trans"/>
</dbReference>
<dbReference type="Pfam" id="PF00483">
    <property type="entry name" value="NTP_transferase"/>
    <property type="match status" value="1"/>
</dbReference>
<dbReference type="InterPro" id="IPR005835">
    <property type="entry name" value="NTP_transferase_dom"/>
</dbReference>
<feature type="region of interest" description="Disordered" evidence="1">
    <location>
        <begin position="1"/>
        <end position="33"/>
    </location>
</feature>
<accession>A0A1Q8X2P0</accession>
<dbReference type="PANTHER" id="PTHR46390:SF1">
    <property type="entry name" value="MANNOSE-1-PHOSPHATE GUANYLYLTRANSFERASE"/>
    <property type="match status" value="1"/>
</dbReference>
<gene>
    <name evidence="4" type="ORF">BKH15_12045</name>
</gene>
<sequence length="413" mass="42009">MAVTDTPGNPGGPTQAAHPSGSASGDGSAPAIHAIIPAGGAGTRLWPLSRRHRPKFLLDLTGAGRSLLQDTVERLAPVTATTTVVTGVAHIAAVADQLPSIPRDNLLAEPSPRDSMAAIGLAAAVIAHRHGRDAVVGSFAADHTVADRAAFADAVRQAARLAEQGWVVTIGIEATGPSTAFGYIHAGDPTDVPGAPDGRRVLGFTEKPDADTAAAYLATGDYRWNAGMFVVRAGVLLDHLAELRPQLAQGIEAIAAVWDAPEREEVLAERWPALEKIAIDHAIAEPVAAAGGVATVPVSMGWNDVGGFDALTDLVPPRTQGPATGAGVLDDTDGSTGAAGDAAPATLRAEIRALDSDGALIAATSGRTVVLLGVPGTVVVDTPDALLVTTPEYAQDVKGVVDALKAAGREDLL</sequence>
<dbReference type="SUPFAM" id="SSF159283">
    <property type="entry name" value="Guanosine diphospho-D-mannose pyrophosphorylase/mannose-6-phosphate isomerase linker domain"/>
    <property type="match status" value="1"/>
</dbReference>
<dbReference type="Pfam" id="PF22640">
    <property type="entry name" value="ManC_GMP_beta-helix"/>
    <property type="match status" value="1"/>
</dbReference>
<protein>
    <submittedName>
        <fullName evidence="4">Mannose-1-phosphate guanylyltransferase</fullName>
    </submittedName>
</protein>
<organism evidence="4 5">
    <name type="scientific">Actinomyces oris</name>
    <dbReference type="NCBI Taxonomy" id="544580"/>
    <lineage>
        <taxon>Bacteria</taxon>
        <taxon>Bacillati</taxon>
        <taxon>Actinomycetota</taxon>
        <taxon>Actinomycetes</taxon>
        <taxon>Actinomycetales</taxon>
        <taxon>Actinomycetaceae</taxon>
        <taxon>Actinomyces</taxon>
    </lineage>
</organism>
<name>A0A1Q8X2P0_9ACTO</name>
<dbReference type="GO" id="GO:0004475">
    <property type="term" value="F:mannose-1-phosphate guanylyltransferase (GTP) activity"/>
    <property type="evidence" value="ECO:0007669"/>
    <property type="project" value="InterPro"/>
</dbReference>
<dbReference type="Proteomes" id="UP000186769">
    <property type="component" value="Unassembled WGS sequence"/>
</dbReference>
<dbReference type="InterPro" id="IPR049577">
    <property type="entry name" value="GMPP_N"/>
</dbReference>